<sequence length="143" mass="16010">MATVIIAIDGSDFAENAFKCYVDNLHKPDYKVVLLHVMENLMHVKDMSPGRIVELQREAMQKAAALKDKYTQMAASLGIQAEVRIEKNTKPSHGIVEIATQEKAKFIVTGCRGMGLVRRTILGSVSDFILHHAHCPVFIYKKE</sequence>
<dbReference type="OrthoDB" id="843225at2759"/>
<proteinExistence type="predicted"/>
<protein>
    <submittedName>
        <fullName evidence="3">Uncharacterized protein LOC111107611</fullName>
    </submittedName>
</protein>
<dbReference type="Pfam" id="PF00582">
    <property type="entry name" value="Usp"/>
    <property type="match status" value="1"/>
</dbReference>
<dbReference type="GeneID" id="111107611"/>
<reference evidence="3" key="1">
    <citation type="submission" date="2025-08" db="UniProtKB">
        <authorList>
            <consortium name="RefSeq"/>
        </authorList>
    </citation>
    <scope>IDENTIFICATION</scope>
    <source>
        <tissue evidence="3">Whole sample</tissue>
    </source>
</reference>
<dbReference type="CDD" id="cd23659">
    <property type="entry name" value="USP_At3g01520-like"/>
    <property type="match status" value="1"/>
</dbReference>
<dbReference type="KEGG" id="cvn:111107611"/>
<evidence type="ECO:0000259" key="1">
    <source>
        <dbReference type="Pfam" id="PF00582"/>
    </source>
</evidence>
<organism evidence="2 3">
    <name type="scientific">Crassostrea virginica</name>
    <name type="common">Eastern oyster</name>
    <dbReference type="NCBI Taxonomy" id="6565"/>
    <lineage>
        <taxon>Eukaryota</taxon>
        <taxon>Metazoa</taxon>
        <taxon>Spiralia</taxon>
        <taxon>Lophotrochozoa</taxon>
        <taxon>Mollusca</taxon>
        <taxon>Bivalvia</taxon>
        <taxon>Autobranchia</taxon>
        <taxon>Pteriomorphia</taxon>
        <taxon>Ostreida</taxon>
        <taxon>Ostreoidea</taxon>
        <taxon>Ostreidae</taxon>
        <taxon>Crassostrea</taxon>
    </lineage>
</organism>
<feature type="domain" description="UspA" evidence="1">
    <location>
        <begin position="3"/>
        <end position="141"/>
    </location>
</feature>
<dbReference type="Proteomes" id="UP000694844">
    <property type="component" value="Chromosome 8"/>
</dbReference>
<dbReference type="Gene3D" id="3.40.50.620">
    <property type="entry name" value="HUPs"/>
    <property type="match status" value="1"/>
</dbReference>
<dbReference type="SUPFAM" id="SSF52402">
    <property type="entry name" value="Adenine nucleotide alpha hydrolases-like"/>
    <property type="match status" value="1"/>
</dbReference>
<evidence type="ECO:0000313" key="2">
    <source>
        <dbReference type="Proteomes" id="UP000694844"/>
    </source>
</evidence>
<dbReference type="InterPro" id="IPR014729">
    <property type="entry name" value="Rossmann-like_a/b/a_fold"/>
</dbReference>
<dbReference type="InterPro" id="IPR006015">
    <property type="entry name" value="Universal_stress_UspA"/>
</dbReference>
<keyword evidence="2" id="KW-1185">Reference proteome</keyword>
<name>A0A8B8B7A2_CRAVI</name>
<dbReference type="RefSeq" id="XP_022298594.1">
    <property type="nucleotide sequence ID" value="XM_022442886.1"/>
</dbReference>
<evidence type="ECO:0000313" key="3">
    <source>
        <dbReference type="RefSeq" id="XP_022298594.1"/>
    </source>
</evidence>
<gene>
    <name evidence="3" type="primary">LOC111107611</name>
</gene>
<dbReference type="AlphaFoldDB" id="A0A8B8B7A2"/>
<dbReference type="PANTHER" id="PTHR46989">
    <property type="entry name" value="USP DOMAIN-CONTAINING PROTEIN"/>
    <property type="match status" value="1"/>
</dbReference>
<dbReference type="InterPro" id="IPR006016">
    <property type="entry name" value="UspA"/>
</dbReference>
<dbReference type="PANTHER" id="PTHR46989:SF3">
    <property type="entry name" value="USPA DOMAIN-CONTAINING PROTEIN"/>
    <property type="match status" value="1"/>
</dbReference>
<accession>A0A8B8B7A2</accession>
<dbReference type="PRINTS" id="PR01438">
    <property type="entry name" value="UNVRSLSTRESS"/>
</dbReference>